<organism evidence="1 2">
    <name type="scientific">Oryza sativa subsp. japonica</name>
    <name type="common">Rice</name>
    <dbReference type="NCBI Taxonomy" id="39947"/>
    <lineage>
        <taxon>Eukaryota</taxon>
        <taxon>Viridiplantae</taxon>
        <taxon>Streptophyta</taxon>
        <taxon>Embryophyta</taxon>
        <taxon>Tracheophyta</taxon>
        <taxon>Spermatophyta</taxon>
        <taxon>Magnoliopsida</taxon>
        <taxon>Liliopsida</taxon>
        <taxon>Poales</taxon>
        <taxon>Poaceae</taxon>
        <taxon>BOP clade</taxon>
        <taxon>Oryzoideae</taxon>
        <taxon>Oryzeae</taxon>
        <taxon>Oryzinae</taxon>
        <taxon>Oryza</taxon>
        <taxon>Oryza sativa</taxon>
    </lineage>
</organism>
<reference evidence="2" key="2">
    <citation type="journal article" date="2008" name="Nucleic Acids Res.">
        <title>The rice annotation project database (RAP-DB): 2008 update.</title>
        <authorList>
            <consortium name="The rice annotation project (RAP)"/>
        </authorList>
    </citation>
    <scope>GENOME REANNOTATION</scope>
    <source>
        <strain evidence="2">cv. Nipponbare</strain>
    </source>
</reference>
<dbReference type="Proteomes" id="UP000000763">
    <property type="component" value="Chromosome 6"/>
</dbReference>
<accession>Q5Z783</accession>
<protein>
    <submittedName>
        <fullName evidence="1">Uncharacterized protein</fullName>
    </submittedName>
</protein>
<dbReference type="AlphaFoldDB" id="Q5Z783"/>
<proteinExistence type="predicted"/>
<gene>
    <name evidence="1" type="primary">P0421H01.5</name>
</gene>
<evidence type="ECO:0000313" key="1">
    <source>
        <dbReference type="EMBL" id="BAD61856.1"/>
    </source>
</evidence>
<evidence type="ECO:0000313" key="2">
    <source>
        <dbReference type="Proteomes" id="UP000000763"/>
    </source>
</evidence>
<reference evidence="2" key="1">
    <citation type="journal article" date="2005" name="Nature">
        <title>The map-based sequence of the rice genome.</title>
        <authorList>
            <consortium name="International rice genome sequencing project (IRGSP)"/>
            <person name="Matsumoto T."/>
            <person name="Wu J."/>
            <person name="Kanamori H."/>
            <person name="Katayose Y."/>
            <person name="Fujisawa M."/>
            <person name="Namiki N."/>
            <person name="Mizuno H."/>
            <person name="Yamamoto K."/>
            <person name="Antonio B.A."/>
            <person name="Baba T."/>
            <person name="Sakata K."/>
            <person name="Nagamura Y."/>
            <person name="Aoki H."/>
            <person name="Arikawa K."/>
            <person name="Arita K."/>
            <person name="Bito T."/>
            <person name="Chiden Y."/>
            <person name="Fujitsuka N."/>
            <person name="Fukunaka R."/>
            <person name="Hamada M."/>
            <person name="Harada C."/>
            <person name="Hayashi A."/>
            <person name="Hijishita S."/>
            <person name="Honda M."/>
            <person name="Hosokawa S."/>
            <person name="Ichikawa Y."/>
            <person name="Idonuma A."/>
            <person name="Iijima M."/>
            <person name="Ikeda M."/>
            <person name="Ikeno M."/>
            <person name="Ito K."/>
            <person name="Ito S."/>
            <person name="Ito T."/>
            <person name="Ito Y."/>
            <person name="Ito Y."/>
            <person name="Iwabuchi A."/>
            <person name="Kamiya K."/>
            <person name="Karasawa W."/>
            <person name="Kurita K."/>
            <person name="Katagiri S."/>
            <person name="Kikuta A."/>
            <person name="Kobayashi H."/>
            <person name="Kobayashi N."/>
            <person name="Machita K."/>
            <person name="Maehara T."/>
            <person name="Masukawa M."/>
            <person name="Mizubayashi T."/>
            <person name="Mukai Y."/>
            <person name="Nagasaki H."/>
            <person name="Nagata Y."/>
            <person name="Naito S."/>
            <person name="Nakashima M."/>
            <person name="Nakama Y."/>
            <person name="Nakamichi Y."/>
            <person name="Nakamura M."/>
            <person name="Meguro A."/>
            <person name="Negishi M."/>
            <person name="Ohta I."/>
            <person name="Ohta T."/>
            <person name="Okamoto M."/>
            <person name="Ono N."/>
            <person name="Saji S."/>
            <person name="Sakaguchi M."/>
            <person name="Sakai K."/>
            <person name="Shibata M."/>
            <person name="Shimokawa T."/>
            <person name="Song J."/>
            <person name="Takazaki Y."/>
            <person name="Terasawa K."/>
            <person name="Tsugane M."/>
            <person name="Tsuji K."/>
            <person name="Ueda S."/>
            <person name="Waki K."/>
            <person name="Yamagata H."/>
            <person name="Yamamoto M."/>
            <person name="Yamamoto S."/>
            <person name="Yamane H."/>
            <person name="Yoshiki S."/>
            <person name="Yoshihara R."/>
            <person name="Yukawa K."/>
            <person name="Zhong H."/>
            <person name="Yano M."/>
            <person name="Yuan Q."/>
            <person name="Ouyang S."/>
            <person name="Liu J."/>
            <person name="Jones K.M."/>
            <person name="Gansberger K."/>
            <person name="Moffat K."/>
            <person name="Hill J."/>
            <person name="Bera J."/>
            <person name="Fadrosh D."/>
            <person name="Jin S."/>
            <person name="Johri S."/>
            <person name="Kim M."/>
            <person name="Overton L."/>
            <person name="Reardon M."/>
            <person name="Tsitrin T."/>
            <person name="Vuong H."/>
            <person name="Weaver B."/>
            <person name="Ciecko A."/>
            <person name="Tallon L."/>
            <person name="Jackson J."/>
            <person name="Pai G."/>
            <person name="Aken S.V."/>
            <person name="Utterback T."/>
            <person name="Reidmuller S."/>
            <person name="Feldblyum T."/>
            <person name="Hsiao J."/>
            <person name="Zismann V."/>
            <person name="Iobst S."/>
            <person name="de Vazeille A.R."/>
            <person name="Buell C.R."/>
            <person name="Ying K."/>
            <person name="Li Y."/>
            <person name="Lu T."/>
            <person name="Huang Y."/>
            <person name="Zhao Q."/>
            <person name="Feng Q."/>
            <person name="Zhang L."/>
            <person name="Zhu J."/>
            <person name="Weng Q."/>
            <person name="Mu J."/>
            <person name="Lu Y."/>
            <person name="Fan D."/>
            <person name="Liu Y."/>
            <person name="Guan J."/>
            <person name="Zhang Y."/>
            <person name="Yu S."/>
            <person name="Liu X."/>
            <person name="Zhang Y."/>
            <person name="Hong G."/>
            <person name="Han B."/>
            <person name="Choisne N."/>
            <person name="Demange N."/>
            <person name="Orjeda G."/>
            <person name="Samain S."/>
            <person name="Cattolico L."/>
            <person name="Pelletier E."/>
            <person name="Couloux A."/>
            <person name="Segurens B."/>
            <person name="Wincker P."/>
            <person name="D'Hont A."/>
            <person name="Scarpelli C."/>
            <person name="Weissenbach J."/>
            <person name="Salanoubat M."/>
            <person name="Quetier F."/>
            <person name="Yu Y."/>
            <person name="Kim H.R."/>
            <person name="Rambo T."/>
            <person name="Currie J."/>
            <person name="Collura K."/>
            <person name="Luo M."/>
            <person name="Yang T."/>
            <person name="Ammiraju J.S.S."/>
            <person name="Engler F."/>
            <person name="Soderlund C."/>
            <person name="Wing R.A."/>
            <person name="Palmer L.E."/>
            <person name="de la Bastide M."/>
            <person name="Spiegel L."/>
            <person name="Nascimento L."/>
            <person name="Zutavern T."/>
            <person name="O'Shaughnessy A."/>
            <person name="Dike S."/>
            <person name="Dedhia N."/>
            <person name="Preston R."/>
            <person name="Balija V."/>
            <person name="McCombie W.R."/>
            <person name="Chow T."/>
            <person name="Chen H."/>
            <person name="Chung M."/>
            <person name="Chen C."/>
            <person name="Shaw J."/>
            <person name="Wu H."/>
            <person name="Hsiao K."/>
            <person name="Chao Y."/>
            <person name="Chu M."/>
            <person name="Cheng C."/>
            <person name="Hour A."/>
            <person name="Lee P."/>
            <person name="Lin S."/>
            <person name="Lin Y."/>
            <person name="Liou J."/>
            <person name="Liu S."/>
            <person name="Hsing Y."/>
            <person name="Raghuvanshi S."/>
            <person name="Mohanty A."/>
            <person name="Bharti A.K."/>
            <person name="Gaur A."/>
            <person name="Gupta V."/>
            <person name="Kumar D."/>
            <person name="Ravi V."/>
            <person name="Vij S."/>
            <person name="Kapur A."/>
            <person name="Khurana P."/>
            <person name="Khurana P."/>
            <person name="Khurana J.P."/>
            <person name="Tyagi A.K."/>
            <person name="Gaikwad K."/>
            <person name="Singh A."/>
            <person name="Dalal V."/>
            <person name="Srivastava S."/>
            <person name="Dixit A."/>
            <person name="Pal A.K."/>
            <person name="Ghazi I.A."/>
            <person name="Yadav M."/>
            <person name="Pandit A."/>
            <person name="Bhargava A."/>
            <person name="Sureshbabu K."/>
            <person name="Batra K."/>
            <person name="Sharma T.R."/>
            <person name="Mohapatra T."/>
            <person name="Singh N.K."/>
            <person name="Messing J."/>
            <person name="Nelson A.B."/>
            <person name="Fuks G."/>
            <person name="Kavchok S."/>
            <person name="Keizer G."/>
            <person name="Linton E."/>
            <person name="Llaca V."/>
            <person name="Song R."/>
            <person name="Tanyolac B."/>
            <person name="Young S."/>
            <person name="Ho-Il K."/>
            <person name="Hahn J.H."/>
            <person name="Sangsakoo G."/>
            <person name="Vanavichit A."/>
            <person name="de Mattos Luiz.A.T."/>
            <person name="Zimmer P.D."/>
            <person name="Malone G."/>
            <person name="Dellagostin O."/>
            <person name="de Oliveira A.C."/>
            <person name="Bevan M."/>
            <person name="Bancroft I."/>
            <person name="Minx P."/>
            <person name="Cordum H."/>
            <person name="Wilson R."/>
            <person name="Cheng Z."/>
            <person name="Jin W."/>
            <person name="Jiang J."/>
            <person name="Leong S.A."/>
            <person name="Iwama H."/>
            <person name="Gojobori T."/>
            <person name="Itoh T."/>
            <person name="Niimura Y."/>
            <person name="Fujii Y."/>
            <person name="Habara T."/>
            <person name="Sakai H."/>
            <person name="Sato Y."/>
            <person name="Wilson G."/>
            <person name="Kumar K."/>
            <person name="McCouch S."/>
            <person name="Juretic N."/>
            <person name="Hoen D."/>
            <person name="Wright S."/>
            <person name="Bruskiewich R."/>
            <person name="Bureau T."/>
            <person name="Miyao A."/>
            <person name="Hirochika H."/>
            <person name="Nishikawa T."/>
            <person name="Kadowaki K."/>
            <person name="Sugiura M."/>
            <person name="Burr B."/>
            <person name="Sasaki T."/>
        </authorList>
    </citation>
    <scope>NUCLEOTIDE SEQUENCE [LARGE SCALE GENOMIC DNA]</scope>
    <source>
        <strain evidence="2">cv. Nipponbare</strain>
    </source>
</reference>
<name>Q5Z783_ORYSJ</name>
<sequence>MRLSWLRKVNPYNAYNYYKKCHMQLKVGVLCIYYTCEFLRVNGTYTTNAEDLPRIEHRTSFDDEGIQNL</sequence>
<dbReference type="EMBL" id="AP004750">
    <property type="protein sequence ID" value="BAD61856.1"/>
    <property type="molecule type" value="Genomic_DNA"/>
</dbReference>